<dbReference type="InterPro" id="IPR029063">
    <property type="entry name" value="SAM-dependent_MTases_sf"/>
</dbReference>
<dbReference type="InterPro" id="IPR013216">
    <property type="entry name" value="Methyltransf_11"/>
</dbReference>
<reference evidence="2" key="1">
    <citation type="submission" date="2022-09" db="EMBL/GenBank/DDBJ databases">
        <title>Aureispira anguillicida sp. nov., isolated from Leptocephalus of Japanese eel Anguilla japonica.</title>
        <authorList>
            <person name="Yuasa K."/>
            <person name="Mekata T."/>
            <person name="Ikunari K."/>
        </authorList>
    </citation>
    <scope>NUCLEOTIDE SEQUENCE</scope>
    <source>
        <strain evidence="2">EL160426</strain>
    </source>
</reference>
<keyword evidence="2" id="KW-0489">Methyltransferase</keyword>
<dbReference type="SUPFAM" id="SSF53335">
    <property type="entry name" value="S-adenosyl-L-methionine-dependent methyltransferases"/>
    <property type="match status" value="1"/>
</dbReference>
<dbReference type="GO" id="GO:0032259">
    <property type="term" value="P:methylation"/>
    <property type="evidence" value="ECO:0007669"/>
    <property type="project" value="UniProtKB-KW"/>
</dbReference>
<evidence type="ECO:0000313" key="2">
    <source>
        <dbReference type="EMBL" id="BDS10285.1"/>
    </source>
</evidence>
<dbReference type="EMBL" id="AP026867">
    <property type="protein sequence ID" value="BDS10285.1"/>
    <property type="molecule type" value="Genomic_DNA"/>
</dbReference>
<dbReference type="GO" id="GO:0008757">
    <property type="term" value="F:S-adenosylmethionine-dependent methyltransferase activity"/>
    <property type="evidence" value="ECO:0007669"/>
    <property type="project" value="InterPro"/>
</dbReference>
<evidence type="ECO:0000259" key="1">
    <source>
        <dbReference type="Pfam" id="PF08241"/>
    </source>
</evidence>
<evidence type="ECO:0000313" key="3">
    <source>
        <dbReference type="Proteomes" id="UP001060919"/>
    </source>
</evidence>
<organism evidence="2 3">
    <name type="scientific">Aureispira anguillae</name>
    <dbReference type="NCBI Taxonomy" id="2864201"/>
    <lineage>
        <taxon>Bacteria</taxon>
        <taxon>Pseudomonadati</taxon>
        <taxon>Bacteroidota</taxon>
        <taxon>Saprospiria</taxon>
        <taxon>Saprospirales</taxon>
        <taxon>Saprospiraceae</taxon>
        <taxon>Aureispira</taxon>
    </lineage>
</organism>
<dbReference type="Proteomes" id="UP001060919">
    <property type="component" value="Chromosome"/>
</dbReference>
<dbReference type="Gene3D" id="3.40.50.150">
    <property type="entry name" value="Vaccinia Virus protein VP39"/>
    <property type="match status" value="1"/>
</dbReference>
<proteinExistence type="predicted"/>
<dbReference type="Pfam" id="PF08241">
    <property type="entry name" value="Methyltransf_11"/>
    <property type="match status" value="1"/>
</dbReference>
<gene>
    <name evidence="2" type="ORF">AsAng_0009930</name>
</gene>
<dbReference type="RefSeq" id="WP_264791610.1">
    <property type="nucleotide sequence ID" value="NZ_AP026867.1"/>
</dbReference>
<keyword evidence="2" id="KW-0808">Transferase</keyword>
<name>A0A916DQU4_9BACT</name>
<accession>A0A916DQU4</accession>
<protein>
    <submittedName>
        <fullName evidence="2">Class I SAM-dependent methyltransferase</fullName>
    </submittedName>
</protein>
<keyword evidence="3" id="KW-1185">Reference proteome</keyword>
<feature type="domain" description="Methyltransferase type 11" evidence="1">
    <location>
        <begin position="43"/>
        <end position="122"/>
    </location>
</feature>
<dbReference type="AlphaFoldDB" id="A0A916DQU4"/>
<sequence length="197" mass="22766">MILQAIRKFDLIGKFYTSKLGNQWIQNKLKAVFPHLNQHEKHIDIGCGNGMITHTLRQQQYHCTPLDVANLSIIPTVDVIVYDGLTMPFEDKKFDTALLLTVLHHTPDPVPVLKETARIAKKIIIIEDIYRNKIQQYMTYAMDTLVNLGHSSMTYQNKSDQEWKATFEALDLELVEESSKSVLFFFRQATYVLKSIH</sequence>
<dbReference type="KEGG" id="aup:AsAng_0009930"/>